<sequence length="674" mass="75561">MKKILFILLIVLISLSFFLFNDKGNEYLKPYLESYLETKLQRDMSVKIEHLNIDFRHLELDAVLNNLTKVKVAGDISLLSQSFDLDYKLTSNGFKNKQISFTNKIDINGTVIGTLNNMKIYGEGETLKSHINYALNIKDELINNIKVKINKADIASLLQLAAQPAYAEGKVDVDIDIPTFKEADTKGTGKITLYKTLLNEKTFKEALNIDLPKNTVLTANLNSKVSAEIFEVKGNIKSNLAWLKLNNTTYNVKDKKFIANYKLLAPRLSQLAFLTKQTLRGQLQVAGTLHLKDKHFFLKGSTKDLGGDTNFDYNGEKLNLSMEQVDIAKLLYMLHEQPYATGKLLAKVQIQDLNKLRGSYTLKTIKAKTIANTFKKDLNIDFGKDIAFSLDTKGVIASNLLHIENTLFSDIFQYRSANMVYNLNTQKLESFYTLEIPKLSELDTLAGKSLQGEVSINGEIQYDKNLTITGSTKSLGGSINFKLLKTVLSAKIDKVPVKNLMTVLSYPIIFEAPLVGDFYYDLVTRQGTLNSTLTQAQLLENSLTKLVKQIRGVDLTKERYNQTHFNAILNKNLINIDFKAKSKQALFAIPSGQINKSNNTINANYQIEVNNKDMGGKIQGNIAQPNISIDSSNYLQKKVNDVINSNISSDALKDLGLDKLEPEAIKNLLGDLFK</sequence>
<reference evidence="1" key="1">
    <citation type="submission" date="2020-01" db="EMBL/GenBank/DDBJ databases">
        <authorList>
            <person name="Meier V. D."/>
            <person name="Meier V D."/>
        </authorList>
    </citation>
    <scope>NUCLEOTIDE SEQUENCE</scope>
    <source>
        <strain evidence="1">HLG_WM_MAG_04</strain>
    </source>
</reference>
<protein>
    <recommendedName>
        <fullName evidence="2">Periplasmic protein</fullName>
    </recommendedName>
</protein>
<dbReference type="EMBL" id="CACVAX010000012">
    <property type="protein sequence ID" value="CAA6804780.1"/>
    <property type="molecule type" value="Genomic_DNA"/>
</dbReference>
<dbReference type="AlphaFoldDB" id="A0A6S6SQ53"/>
<organism evidence="1">
    <name type="scientific">uncultured Sulfurovum sp</name>
    <dbReference type="NCBI Taxonomy" id="269237"/>
    <lineage>
        <taxon>Bacteria</taxon>
        <taxon>Pseudomonadati</taxon>
        <taxon>Campylobacterota</taxon>
        <taxon>Epsilonproteobacteria</taxon>
        <taxon>Campylobacterales</taxon>
        <taxon>Sulfurovaceae</taxon>
        <taxon>Sulfurovum</taxon>
        <taxon>environmental samples</taxon>
    </lineage>
</organism>
<name>A0A6S6SQ53_9BACT</name>
<evidence type="ECO:0008006" key="2">
    <source>
        <dbReference type="Google" id="ProtNLM"/>
    </source>
</evidence>
<proteinExistence type="predicted"/>
<evidence type="ECO:0000313" key="1">
    <source>
        <dbReference type="EMBL" id="CAA6804780.1"/>
    </source>
</evidence>
<gene>
    <name evidence="1" type="ORF">HELGO_WM11354</name>
</gene>
<accession>A0A6S6SQ53</accession>